<accession>A0AAF0V7B8</accession>
<name>A0AAF0V7B8_SOLVR</name>
<gene>
    <name evidence="1" type="ORF">MTR67_051471</name>
</gene>
<organism evidence="1 2">
    <name type="scientific">Solanum verrucosum</name>
    <dbReference type="NCBI Taxonomy" id="315347"/>
    <lineage>
        <taxon>Eukaryota</taxon>
        <taxon>Viridiplantae</taxon>
        <taxon>Streptophyta</taxon>
        <taxon>Embryophyta</taxon>
        <taxon>Tracheophyta</taxon>
        <taxon>Spermatophyta</taxon>
        <taxon>Magnoliopsida</taxon>
        <taxon>eudicotyledons</taxon>
        <taxon>Gunneridae</taxon>
        <taxon>Pentapetalae</taxon>
        <taxon>asterids</taxon>
        <taxon>lamiids</taxon>
        <taxon>Solanales</taxon>
        <taxon>Solanaceae</taxon>
        <taxon>Solanoideae</taxon>
        <taxon>Solaneae</taxon>
        <taxon>Solanum</taxon>
    </lineage>
</organism>
<reference evidence="1" key="1">
    <citation type="submission" date="2023-08" db="EMBL/GenBank/DDBJ databases">
        <title>A de novo genome assembly of Solanum verrucosum Schlechtendal, a Mexican diploid species geographically isolated from the other diploid A-genome species in potato relatives.</title>
        <authorList>
            <person name="Hosaka K."/>
        </authorList>
    </citation>
    <scope>NUCLEOTIDE SEQUENCE</scope>
    <source>
        <tissue evidence="1">Young leaves</tissue>
    </source>
</reference>
<evidence type="ECO:0000313" key="1">
    <source>
        <dbReference type="EMBL" id="WMV58086.1"/>
    </source>
</evidence>
<dbReference type="PANTHER" id="PTHR46148:SF58">
    <property type="entry name" value="RETROTRANSPOSON PROTEIN"/>
    <property type="match status" value="1"/>
</dbReference>
<protein>
    <submittedName>
        <fullName evidence="1">Uncharacterized protein</fullName>
    </submittedName>
</protein>
<keyword evidence="2" id="KW-1185">Reference proteome</keyword>
<dbReference type="EMBL" id="CP133623">
    <property type="protein sequence ID" value="WMV58086.1"/>
    <property type="molecule type" value="Genomic_DNA"/>
</dbReference>
<dbReference type="AlphaFoldDB" id="A0AAF0V7B8"/>
<dbReference type="PANTHER" id="PTHR46148">
    <property type="entry name" value="CHROMO DOMAIN-CONTAINING PROTEIN"/>
    <property type="match status" value="1"/>
</dbReference>
<dbReference type="Proteomes" id="UP001234989">
    <property type="component" value="Chromosome 12"/>
</dbReference>
<evidence type="ECO:0000313" key="2">
    <source>
        <dbReference type="Proteomes" id="UP001234989"/>
    </source>
</evidence>
<sequence length="163" mass="18900">MARTTKDYDVDILYHPGKANIMTYALNRKSMGSLKHLEFGKVEIFIEFHQLDNLRVRVVDSGDGGVTIQNAVELPLVLEVKQRQHEDLELIELKECMGDPLSIVPIEDVQITETLSYEELPIVILDRQVQKLRTNEVSSVMVLWRNNNVEEMTWETEEEMRSK</sequence>
<proteinExistence type="predicted"/>